<dbReference type="RefSeq" id="XP_007703417.1">
    <property type="nucleotide sequence ID" value="XM_007705227.1"/>
</dbReference>
<dbReference type="EMBL" id="KB445649">
    <property type="protein sequence ID" value="EMD61092.1"/>
    <property type="molecule type" value="Genomic_DNA"/>
</dbReference>
<accession>M2SW98</accession>
<dbReference type="KEGG" id="bsc:COCSADRAFT_239215"/>
<feature type="compositionally biased region" description="Basic residues" evidence="1">
    <location>
        <begin position="64"/>
        <end position="76"/>
    </location>
</feature>
<feature type="region of interest" description="Disordered" evidence="1">
    <location>
        <begin position="1"/>
        <end position="99"/>
    </location>
</feature>
<dbReference type="HOGENOM" id="CLU_1421198_0_0_1"/>
<proteinExistence type="predicted"/>
<organism evidence="2 3">
    <name type="scientific">Cochliobolus sativus (strain ND90Pr / ATCC 201652)</name>
    <name type="common">Common root rot and spot blotch fungus</name>
    <name type="synonym">Bipolaris sorokiniana</name>
    <dbReference type="NCBI Taxonomy" id="665912"/>
    <lineage>
        <taxon>Eukaryota</taxon>
        <taxon>Fungi</taxon>
        <taxon>Dikarya</taxon>
        <taxon>Ascomycota</taxon>
        <taxon>Pezizomycotina</taxon>
        <taxon>Dothideomycetes</taxon>
        <taxon>Pleosporomycetidae</taxon>
        <taxon>Pleosporales</taxon>
        <taxon>Pleosporineae</taxon>
        <taxon>Pleosporaceae</taxon>
        <taxon>Bipolaris</taxon>
    </lineage>
</organism>
<dbReference type="AlphaFoldDB" id="M2SW98"/>
<dbReference type="OMA" id="HDSHASK"/>
<sequence length="185" mass="20479">MDTQSSQLAQDQCGRPVTHTSEFLVHSDTYPEDTQIKGNLAKPQFPSIESVLQEGNPGGLVRRGAIKRPSMRKRHDSHASKTSFSTLNSDDASVDGQDEDIPSARRLSFGQISDQPSSDFTGLATTGDYTRSQVPEGARSSVLRRVELFETYTVVLRTPRSMLVTVGRSSRFVEHLNESSDEVYE</sequence>
<evidence type="ECO:0000313" key="2">
    <source>
        <dbReference type="EMBL" id="EMD61092.1"/>
    </source>
</evidence>
<reference evidence="2 3" key="1">
    <citation type="journal article" date="2012" name="PLoS Pathog.">
        <title>Diverse lifestyles and strategies of plant pathogenesis encoded in the genomes of eighteen Dothideomycetes fungi.</title>
        <authorList>
            <person name="Ohm R.A."/>
            <person name="Feau N."/>
            <person name="Henrissat B."/>
            <person name="Schoch C.L."/>
            <person name="Horwitz B.A."/>
            <person name="Barry K.W."/>
            <person name="Condon B.J."/>
            <person name="Copeland A.C."/>
            <person name="Dhillon B."/>
            <person name="Glaser F."/>
            <person name="Hesse C.N."/>
            <person name="Kosti I."/>
            <person name="LaButti K."/>
            <person name="Lindquist E.A."/>
            <person name="Lucas S."/>
            <person name="Salamov A.A."/>
            <person name="Bradshaw R.E."/>
            <person name="Ciuffetti L."/>
            <person name="Hamelin R.C."/>
            <person name="Kema G.H.J."/>
            <person name="Lawrence C."/>
            <person name="Scott J.A."/>
            <person name="Spatafora J.W."/>
            <person name="Turgeon B.G."/>
            <person name="de Wit P.J.G.M."/>
            <person name="Zhong S."/>
            <person name="Goodwin S.B."/>
            <person name="Grigoriev I.V."/>
        </authorList>
    </citation>
    <scope>NUCLEOTIDE SEQUENCE [LARGE SCALE GENOMIC DNA]</scope>
    <source>
        <strain evidence="3">ND90Pr / ATCC 201652</strain>
    </source>
</reference>
<dbReference type="Proteomes" id="UP000016934">
    <property type="component" value="Unassembled WGS sequence"/>
</dbReference>
<gene>
    <name evidence="2" type="ORF">COCSADRAFT_239215</name>
</gene>
<feature type="compositionally biased region" description="Polar residues" evidence="1">
    <location>
        <begin position="80"/>
        <end position="91"/>
    </location>
</feature>
<protein>
    <submittedName>
        <fullName evidence="2">Uncharacterized protein</fullName>
    </submittedName>
</protein>
<reference evidence="3" key="2">
    <citation type="journal article" date="2013" name="PLoS Genet.">
        <title>Comparative genome structure, secondary metabolite, and effector coding capacity across Cochliobolus pathogens.</title>
        <authorList>
            <person name="Condon B.J."/>
            <person name="Leng Y."/>
            <person name="Wu D."/>
            <person name="Bushley K.E."/>
            <person name="Ohm R.A."/>
            <person name="Otillar R."/>
            <person name="Martin J."/>
            <person name="Schackwitz W."/>
            <person name="Grimwood J."/>
            <person name="MohdZainudin N."/>
            <person name="Xue C."/>
            <person name="Wang R."/>
            <person name="Manning V.A."/>
            <person name="Dhillon B."/>
            <person name="Tu Z.J."/>
            <person name="Steffenson B.J."/>
            <person name="Salamov A."/>
            <person name="Sun H."/>
            <person name="Lowry S."/>
            <person name="LaButti K."/>
            <person name="Han J."/>
            <person name="Copeland A."/>
            <person name="Lindquist E."/>
            <person name="Barry K."/>
            <person name="Schmutz J."/>
            <person name="Baker S.E."/>
            <person name="Ciuffetti L.M."/>
            <person name="Grigoriev I.V."/>
            <person name="Zhong S."/>
            <person name="Turgeon B.G."/>
        </authorList>
    </citation>
    <scope>NUCLEOTIDE SEQUENCE [LARGE SCALE GENOMIC DNA]</scope>
    <source>
        <strain evidence="3">ND90Pr / ATCC 201652</strain>
    </source>
</reference>
<dbReference type="GeneID" id="19134957"/>
<evidence type="ECO:0000313" key="3">
    <source>
        <dbReference type="Proteomes" id="UP000016934"/>
    </source>
</evidence>
<name>M2SW98_COCSN</name>
<keyword evidence="3" id="KW-1185">Reference proteome</keyword>
<feature type="compositionally biased region" description="Polar residues" evidence="1">
    <location>
        <begin position="1"/>
        <end position="10"/>
    </location>
</feature>
<dbReference type="OrthoDB" id="3689265at2759"/>
<evidence type="ECO:0000256" key="1">
    <source>
        <dbReference type="SAM" id="MobiDB-lite"/>
    </source>
</evidence>